<evidence type="ECO:0000256" key="2">
    <source>
        <dbReference type="ARBA" id="ARBA00023125"/>
    </source>
</evidence>
<reference evidence="5 6" key="1">
    <citation type="submission" date="2023-07" db="EMBL/GenBank/DDBJ databases">
        <title>Genomic Encyclopedia of Type Strains, Phase IV (KMG-IV): sequencing the most valuable type-strain genomes for metagenomic binning, comparative biology and taxonomic classification.</title>
        <authorList>
            <person name="Goeker M."/>
        </authorList>
    </citation>
    <scope>NUCLEOTIDE SEQUENCE [LARGE SCALE GENOMIC DNA]</scope>
    <source>
        <strain evidence="5 6">DSM 17740</strain>
    </source>
</reference>
<feature type="domain" description="HTH lacI-type" evidence="4">
    <location>
        <begin position="2"/>
        <end position="56"/>
    </location>
</feature>
<protein>
    <submittedName>
        <fullName evidence="5">LacI family repressor for deo operon, udp, cdd, tsx, nupC, and nupG</fullName>
    </submittedName>
</protein>
<dbReference type="PROSITE" id="PS00356">
    <property type="entry name" value="HTH_LACI_1"/>
    <property type="match status" value="1"/>
</dbReference>
<name>A0ABU0CQX1_9BACI</name>
<keyword evidence="1" id="KW-0805">Transcription regulation</keyword>
<evidence type="ECO:0000256" key="3">
    <source>
        <dbReference type="ARBA" id="ARBA00023163"/>
    </source>
</evidence>
<dbReference type="CDD" id="cd06284">
    <property type="entry name" value="PBP1_LacI-like"/>
    <property type="match status" value="1"/>
</dbReference>
<evidence type="ECO:0000259" key="4">
    <source>
        <dbReference type="PROSITE" id="PS50932"/>
    </source>
</evidence>
<evidence type="ECO:0000313" key="6">
    <source>
        <dbReference type="Proteomes" id="UP001232445"/>
    </source>
</evidence>
<keyword evidence="2" id="KW-0238">DNA-binding</keyword>
<dbReference type="Pfam" id="PF00532">
    <property type="entry name" value="Peripla_BP_1"/>
    <property type="match status" value="1"/>
</dbReference>
<dbReference type="CDD" id="cd01392">
    <property type="entry name" value="HTH_LacI"/>
    <property type="match status" value="1"/>
</dbReference>
<dbReference type="Pfam" id="PF00356">
    <property type="entry name" value="LacI"/>
    <property type="match status" value="1"/>
</dbReference>
<organism evidence="5 6">
    <name type="scientific">Caldalkalibacillus uzonensis</name>
    <dbReference type="NCBI Taxonomy" id="353224"/>
    <lineage>
        <taxon>Bacteria</taxon>
        <taxon>Bacillati</taxon>
        <taxon>Bacillota</taxon>
        <taxon>Bacilli</taxon>
        <taxon>Bacillales</taxon>
        <taxon>Bacillaceae</taxon>
        <taxon>Caldalkalibacillus</taxon>
    </lineage>
</organism>
<dbReference type="InterPro" id="IPR001761">
    <property type="entry name" value="Peripla_BP/Lac1_sug-bd_dom"/>
</dbReference>
<dbReference type="PROSITE" id="PS50932">
    <property type="entry name" value="HTH_LACI_2"/>
    <property type="match status" value="1"/>
</dbReference>
<dbReference type="RefSeq" id="WP_307337788.1">
    <property type="nucleotide sequence ID" value="NZ_JAUSUQ010000005.1"/>
</dbReference>
<dbReference type="Gene3D" id="1.10.260.40">
    <property type="entry name" value="lambda repressor-like DNA-binding domains"/>
    <property type="match status" value="1"/>
</dbReference>
<evidence type="ECO:0000256" key="1">
    <source>
        <dbReference type="ARBA" id="ARBA00023015"/>
    </source>
</evidence>
<dbReference type="EMBL" id="JAUSUQ010000005">
    <property type="protein sequence ID" value="MDQ0338812.1"/>
    <property type="molecule type" value="Genomic_DNA"/>
</dbReference>
<dbReference type="InterPro" id="IPR028082">
    <property type="entry name" value="Peripla_BP_I"/>
</dbReference>
<accession>A0ABU0CQX1</accession>
<evidence type="ECO:0000313" key="5">
    <source>
        <dbReference type="EMBL" id="MDQ0338812.1"/>
    </source>
</evidence>
<dbReference type="PANTHER" id="PTHR30146:SF109">
    <property type="entry name" value="HTH-TYPE TRANSCRIPTIONAL REGULATOR GALS"/>
    <property type="match status" value="1"/>
</dbReference>
<dbReference type="SUPFAM" id="SSF53822">
    <property type="entry name" value="Periplasmic binding protein-like I"/>
    <property type="match status" value="1"/>
</dbReference>
<dbReference type="SMART" id="SM00354">
    <property type="entry name" value="HTH_LACI"/>
    <property type="match status" value="1"/>
</dbReference>
<keyword evidence="6" id="KW-1185">Reference proteome</keyword>
<dbReference type="InterPro" id="IPR010982">
    <property type="entry name" value="Lambda_DNA-bd_dom_sf"/>
</dbReference>
<proteinExistence type="predicted"/>
<sequence length="336" mass="37328">MATIHDVAKLAKVSIATVSRVLSHPEKVSPKTRQLVVEAMNQLDYRPNSMAQNLRRLQSNIIIALMPDIKNPFFSEVFRGIEDRAREAGFKILVGSTDRNKEKEKEYINLLKESWADGVILTTAEIDRRFIDELAQRRPLVLACEYIPGSPYPSVSIDNESAARKITKHLILQGHKRVAHIAGPSSIILSVARLTGYLQALHQSGLIEDEALIQEGDFTLQSGYDLANKLLSLKNPPTAIFAANDEMAIGAMKAIQDKGIRVPEDVAVAGFDDINVASFVTPSLTTIRQPRYKIGQTSVDLLLKVINHEPLDQPQIVLEDELIVRHSTTLNPELVM</sequence>
<dbReference type="PANTHER" id="PTHR30146">
    <property type="entry name" value="LACI-RELATED TRANSCRIPTIONAL REPRESSOR"/>
    <property type="match status" value="1"/>
</dbReference>
<dbReference type="SUPFAM" id="SSF47413">
    <property type="entry name" value="lambda repressor-like DNA-binding domains"/>
    <property type="match status" value="1"/>
</dbReference>
<dbReference type="Gene3D" id="3.40.50.2300">
    <property type="match status" value="2"/>
</dbReference>
<dbReference type="InterPro" id="IPR000843">
    <property type="entry name" value="HTH_LacI"/>
</dbReference>
<gene>
    <name evidence="5" type="ORF">J2S00_001598</name>
</gene>
<comment type="caution">
    <text evidence="5">The sequence shown here is derived from an EMBL/GenBank/DDBJ whole genome shotgun (WGS) entry which is preliminary data.</text>
</comment>
<dbReference type="Proteomes" id="UP001232445">
    <property type="component" value="Unassembled WGS sequence"/>
</dbReference>
<keyword evidence="3" id="KW-0804">Transcription</keyword>